<comment type="caution">
    <text evidence="1">The sequence shown here is derived from an EMBL/GenBank/DDBJ whole genome shotgun (WGS) entry which is preliminary data.</text>
</comment>
<name>C9LP26_9FIRM</name>
<dbReference type="AlphaFoldDB" id="C9LP26"/>
<evidence type="ECO:0000313" key="2">
    <source>
        <dbReference type="Proteomes" id="UP000004736"/>
    </source>
</evidence>
<dbReference type="Proteomes" id="UP000004736">
    <property type="component" value="Unassembled WGS sequence"/>
</dbReference>
<keyword evidence="2" id="KW-1185">Reference proteome</keyword>
<evidence type="ECO:0000313" key="1">
    <source>
        <dbReference type="EMBL" id="EEW97312.1"/>
    </source>
</evidence>
<accession>C9LP26</accession>
<sequence>MTSYHEFHFYRQTIIKGCNKTFPRYITDPYSCFFLQIRIGIAAFNDYAMFPEL</sequence>
<organism evidence="1 2">
    <name type="scientific">Dialister invisus DSM 15470</name>
    <dbReference type="NCBI Taxonomy" id="592028"/>
    <lineage>
        <taxon>Bacteria</taxon>
        <taxon>Bacillati</taxon>
        <taxon>Bacillota</taxon>
        <taxon>Negativicutes</taxon>
        <taxon>Veillonellales</taxon>
        <taxon>Veillonellaceae</taxon>
        <taxon>Dialister</taxon>
    </lineage>
</organism>
<dbReference type="HOGENOM" id="CLU_3060960_0_0_9"/>
<protein>
    <submittedName>
        <fullName evidence="1">Uncharacterized protein</fullName>
    </submittedName>
</protein>
<proteinExistence type="predicted"/>
<gene>
    <name evidence="1" type="ORF">GCWU000321_01300</name>
</gene>
<reference evidence="1" key="1">
    <citation type="submission" date="2009-09" db="EMBL/GenBank/DDBJ databases">
        <authorList>
            <person name="Weinstock G."/>
            <person name="Sodergren E."/>
            <person name="Clifton S."/>
            <person name="Fulton L."/>
            <person name="Fulton B."/>
            <person name="Courtney L."/>
            <person name="Fronick C."/>
            <person name="Harrison M."/>
            <person name="Strong C."/>
            <person name="Farmer C."/>
            <person name="Delahaunty K."/>
            <person name="Markovic C."/>
            <person name="Hall O."/>
            <person name="Minx P."/>
            <person name="Tomlinson C."/>
            <person name="Mitreva M."/>
            <person name="Nelson J."/>
            <person name="Hou S."/>
            <person name="Wollam A."/>
            <person name="Pepin K.H."/>
            <person name="Johnson M."/>
            <person name="Bhonagiri V."/>
            <person name="Nash W.E."/>
            <person name="Warren W."/>
            <person name="Chinwalla A."/>
            <person name="Mardis E.R."/>
            <person name="Wilson R.K."/>
        </authorList>
    </citation>
    <scope>NUCLEOTIDE SEQUENCE [LARGE SCALE GENOMIC DNA]</scope>
    <source>
        <strain evidence="1">DSM 15470</strain>
    </source>
</reference>
<dbReference type="EMBL" id="ACIM02000001">
    <property type="protein sequence ID" value="EEW97312.1"/>
    <property type="molecule type" value="Genomic_DNA"/>
</dbReference>